<evidence type="ECO:0000256" key="4">
    <source>
        <dbReference type="ARBA" id="ARBA00033751"/>
    </source>
</evidence>
<proteinExistence type="inferred from homology"/>
<dbReference type="CDD" id="cd07710">
    <property type="entry name" value="arylsulfatase_Sdsa1-like_MBL-fold"/>
    <property type="match status" value="1"/>
</dbReference>
<dbReference type="InterPro" id="IPR044097">
    <property type="entry name" value="Bds1/SdsA1_MBL-fold"/>
</dbReference>
<dbReference type="RefSeq" id="WP_093345155.1">
    <property type="nucleotide sequence ID" value="NZ_FNVB01000004.1"/>
</dbReference>
<dbReference type="InterPro" id="IPR001279">
    <property type="entry name" value="Metallo-B-lactamas"/>
</dbReference>
<dbReference type="GO" id="GO:0018741">
    <property type="term" value="F:linear primary-alkylsulfatase activity"/>
    <property type="evidence" value="ECO:0007669"/>
    <property type="project" value="InterPro"/>
</dbReference>
<dbReference type="InterPro" id="IPR038536">
    <property type="entry name" value="Alkyl/aryl-sulf_dimr_sf"/>
</dbReference>
<evidence type="ECO:0000256" key="2">
    <source>
        <dbReference type="ARBA" id="ARBA00022801"/>
    </source>
</evidence>
<name>A0A1H6C4A1_9PSEU</name>
<protein>
    <submittedName>
        <fullName evidence="7">Alkyl sulfatase BDS1, metallo-beta-lactamase superfamily</fullName>
    </submittedName>
</protein>
<feature type="domain" description="Metallo-beta-lactamase" evidence="6">
    <location>
        <begin position="126"/>
        <end position="344"/>
    </location>
</feature>
<evidence type="ECO:0000313" key="9">
    <source>
        <dbReference type="Proteomes" id="UP000199690"/>
    </source>
</evidence>
<evidence type="ECO:0000313" key="7">
    <source>
        <dbReference type="EMBL" id="SEG67537.1"/>
    </source>
</evidence>
<dbReference type="PANTHER" id="PTHR43223:SF1">
    <property type="entry name" value="ALKYL_ARYL-SULFATASE BDS1"/>
    <property type="match status" value="1"/>
</dbReference>
<keyword evidence="2" id="KW-0378">Hydrolase</keyword>
<dbReference type="GO" id="GO:0018909">
    <property type="term" value="P:dodecyl sulfate metabolic process"/>
    <property type="evidence" value="ECO:0007669"/>
    <property type="project" value="InterPro"/>
</dbReference>
<reference evidence="9 10" key="1">
    <citation type="submission" date="2016-10" db="EMBL/GenBank/DDBJ databases">
        <authorList>
            <person name="Varghese N."/>
            <person name="Submissions S."/>
        </authorList>
    </citation>
    <scope>NUCLEOTIDE SEQUENCE [LARGE SCALE GENOMIC DNA]</scope>
    <source>
        <strain evidence="10">ATCC 20501</strain>
        <strain evidence="8 9">CGMCC 4.3529</strain>
    </source>
</reference>
<evidence type="ECO:0000256" key="1">
    <source>
        <dbReference type="ARBA" id="ARBA00022723"/>
    </source>
</evidence>
<dbReference type="InterPro" id="IPR029228">
    <property type="entry name" value="Alkyl_sulf_dimr"/>
</dbReference>
<dbReference type="EMBL" id="FOME01000001">
    <property type="protein sequence ID" value="SFC26332.1"/>
    <property type="molecule type" value="Genomic_DNA"/>
</dbReference>
<evidence type="ECO:0000313" key="10">
    <source>
        <dbReference type="Proteomes" id="UP000236729"/>
    </source>
</evidence>
<dbReference type="SUPFAM" id="SSF56281">
    <property type="entry name" value="Metallo-hydrolase/oxidoreductase"/>
    <property type="match status" value="1"/>
</dbReference>
<dbReference type="PANTHER" id="PTHR43223">
    <property type="entry name" value="ALKYL/ARYL-SULFATASE"/>
    <property type="match status" value="1"/>
</dbReference>
<evidence type="ECO:0000256" key="3">
    <source>
        <dbReference type="ARBA" id="ARBA00022833"/>
    </source>
</evidence>
<dbReference type="GO" id="GO:0046983">
    <property type="term" value="F:protein dimerization activity"/>
    <property type="evidence" value="ECO:0007669"/>
    <property type="project" value="InterPro"/>
</dbReference>
<feature type="signal peptide" evidence="5">
    <location>
        <begin position="1"/>
        <end position="29"/>
    </location>
</feature>
<keyword evidence="9" id="KW-1185">Reference proteome</keyword>
<reference evidence="7" key="2">
    <citation type="submission" date="2016-10" db="EMBL/GenBank/DDBJ databases">
        <authorList>
            <person name="de Groot N.N."/>
        </authorList>
    </citation>
    <scope>NUCLEOTIDE SEQUENCE [LARGE SCALE GENOMIC DNA]</scope>
    <source>
        <strain evidence="7">ATCC 20501</strain>
    </source>
</reference>
<evidence type="ECO:0000259" key="6">
    <source>
        <dbReference type="SMART" id="SM00849"/>
    </source>
</evidence>
<dbReference type="Gene3D" id="1.25.40.880">
    <property type="entry name" value="Alkyl sulfatase, dimerisation domain"/>
    <property type="match status" value="1"/>
</dbReference>
<dbReference type="SUPFAM" id="SSF55718">
    <property type="entry name" value="SCP-like"/>
    <property type="match status" value="1"/>
</dbReference>
<dbReference type="Pfam" id="PF14863">
    <property type="entry name" value="Alkyl_sulf_dimr"/>
    <property type="match status" value="1"/>
</dbReference>
<keyword evidence="5" id="KW-0732">Signal</keyword>
<dbReference type="Gene3D" id="3.30.1050.10">
    <property type="entry name" value="SCP2 sterol-binding domain"/>
    <property type="match status" value="1"/>
</dbReference>
<dbReference type="Proteomes" id="UP000199690">
    <property type="component" value="Unassembled WGS sequence"/>
</dbReference>
<dbReference type="AlphaFoldDB" id="A0A1H6C4A1"/>
<dbReference type="Pfam" id="PF14864">
    <property type="entry name" value="Alkyl_sulf_C"/>
    <property type="match status" value="1"/>
</dbReference>
<accession>A0A1I1HS02</accession>
<dbReference type="InterPro" id="IPR052195">
    <property type="entry name" value="Bact_Alkyl/Aryl-Sulfatase"/>
</dbReference>
<dbReference type="PROSITE" id="PS51257">
    <property type="entry name" value="PROKAR_LIPOPROTEIN"/>
    <property type="match status" value="1"/>
</dbReference>
<dbReference type="InterPro" id="IPR036866">
    <property type="entry name" value="RibonucZ/Hydroxyglut_hydro"/>
</dbReference>
<sequence>MKPLNRRKFVVGAGATAAALTLTSCTTTAGPVGGAGRRFPTDTTGLPYGDRTDFANADRGFLGALEPGKVKGEDGAVVYDADAYSFLAGDVPGTADPSLWRQGQLASRQGLYQVSDRIYQVRGLDLANMTFIEGDTGVIVIDTLTCNETAVAALGLYRAHRGDRAVTGVIYTHSHVDHFGGTEGILPPGHAVPVLAPEGFMEHAVAENVYAGTAMSRRAAYMYGDHLDVAPDGQIGCGLGQAVATGTSSLVPPTESITETGQRRTLDGVVIEFQLTPGTEAPSEMNIYFPELKALCMAENVAHTMHNIITLRGAQVRDARQWSRYLTETLVLFGDQAEVLFGSHHWPTWGTEQLNRALAEQRDLYAYLHDQTLRLINQGHTGDEIAELLELPPALENAWAVRGYYGSLNHNIKGIYQRYMGWFDGNPAHLWEHPPVEQSKRWVQVMGGVADGIKRARSYADQGDLRFAVTLLNHCVFAEPDDEKAKQELAKIYEQLGHGAENAVWRNFYLSAAKELREGKKPAALSSSSPSMLTALRVDQLIDSVAIRVNGPKAWDRTITMDWKLTDENKIWHLRLSNGVLTHHSDTTPDPAAQLTLTMTKRQLPALLENQDRTGIDHRGDLTHLQALVEVLDEPNPDFNIVTP</sequence>
<dbReference type="SMR" id="A0A1H6C4A1"/>
<evidence type="ECO:0000313" key="8">
    <source>
        <dbReference type="EMBL" id="SFC26332.1"/>
    </source>
</evidence>
<organism evidence="7 10">
    <name type="scientific">Saccharopolyspora kobensis</name>
    <dbReference type="NCBI Taxonomy" id="146035"/>
    <lineage>
        <taxon>Bacteria</taxon>
        <taxon>Bacillati</taxon>
        <taxon>Actinomycetota</taxon>
        <taxon>Actinomycetes</taxon>
        <taxon>Pseudonocardiales</taxon>
        <taxon>Pseudonocardiaceae</taxon>
        <taxon>Saccharopolyspora</taxon>
    </lineage>
</organism>
<accession>A0A1H6C4A1</accession>
<dbReference type="GO" id="GO:0046872">
    <property type="term" value="F:metal ion binding"/>
    <property type="evidence" value="ECO:0007669"/>
    <property type="project" value="UniProtKB-KW"/>
</dbReference>
<dbReference type="InterPro" id="IPR006311">
    <property type="entry name" value="TAT_signal"/>
</dbReference>
<keyword evidence="3" id="KW-0862">Zinc</keyword>
<dbReference type="EMBL" id="FNVB01000004">
    <property type="protein sequence ID" value="SEG67537.1"/>
    <property type="molecule type" value="Genomic_DNA"/>
</dbReference>
<dbReference type="FunFam" id="3.60.15.30:FF:000001">
    <property type="entry name" value="Alkyl/aryl-sulfatase BDS1"/>
    <property type="match status" value="1"/>
</dbReference>
<comment type="similarity">
    <text evidence="4">Belongs to the metallo-beta-lactamase superfamily. Type III sulfatase family.</text>
</comment>
<dbReference type="InterPro" id="IPR036527">
    <property type="entry name" value="SCP2_sterol-bd_dom_sf"/>
</dbReference>
<dbReference type="SMART" id="SM00849">
    <property type="entry name" value="Lactamase_B"/>
    <property type="match status" value="1"/>
</dbReference>
<dbReference type="Proteomes" id="UP000236729">
    <property type="component" value="Unassembled WGS sequence"/>
</dbReference>
<feature type="chain" id="PRO_5038597108" evidence="5">
    <location>
        <begin position="30"/>
        <end position="644"/>
    </location>
</feature>
<evidence type="ECO:0000256" key="5">
    <source>
        <dbReference type="SAM" id="SignalP"/>
    </source>
</evidence>
<gene>
    <name evidence="7" type="ORF">SAMN02982929_03083</name>
    <name evidence="8" type="ORF">SAMN05216506_101323</name>
</gene>
<keyword evidence="1" id="KW-0479">Metal-binding</keyword>
<dbReference type="Gene3D" id="3.60.15.30">
    <property type="entry name" value="Metallo-beta-lactamase domain"/>
    <property type="match status" value="1"/>
</dbReference>
<dbReference type="InterPro" id="IPR029229">
    <property type="entry name" value="Alkyl_sulf_C"/>
</dbReference>
<dbReference type="PROSITE" id="PS51318">
    <property type="entry name" value="TAT"/>
    <property type="match status" value="1"/>
</dbReference>
<dbReference type="Pfam" id="PF00753">
    <property type="entry name" value="Lactamase_B"/>
    <property type="match status" value="1"/>
</dbReference>